<protein>
    <submittedName>
        <fullName evidence="5">Multidrug efflux pump subunit AcrA (Membrane-fusion protein)</fullName>
    </submittedName>
</protein>
<evidence type="ECO:0000313" key="5">
    <source>
        <dbReference type="EMBL" id="MBB3148153.1"/>
    </source>
</evidence>
<dbReference type="PANTHER" id="PTHR30386">
    <property type="entry name" value="MEMBRANE FUSION SUBUNIT OF EMRAB-TOLC MULTIDRUG EFFLUX PUMP"/>
    <property type="match status" value="1"/>
</dbReference>
<organism evidence="5 6">
    <name type="scientific">Phyllobacterium trifolii</name>
    <dbReference type="NCBI Taxonomy" id="300193"/>
    <lineage>
        <taxon>Bacteria</taxon>
        <taxon>Pseudomonadati</taxon>
        <taxon>Pseudomonadota</taxon>
        <taxon>Alphaproteobacteria</taxon>
        <taxon>Hyphomicrobiales</taxon>
        <taxon>Phyllobacteriaceae</taxon>
        <taxon>Phyllobacterium</taxon>
    </lineage>
</organism>
<keyword evidence="4" id="KW-0472">Membrane</keyword>
<dbReference type="InterPro" id="IPR050739">
    <property type="entry name" value="MFP"/>
</dbReference>
<dbReference type="Gene3D" id="2.40.30.170">
    <property type="match status" value="1"/>
</dbReference>
<dbReference type="PRINTS" id="PR01490">
    <property type="entry name" value="RTXTOXIND"/>
</dbReference>
<keyword evidence="3" id="KW-1133">Transmembrane helix</keyword>
<proteinExistence type="predicted"/>
<keyword evidence="6" id="KW-1185">Reference proteome</keyword>
<evidence type="ECO:0000256" key="1">
    <source>
        <dbReference type="ARBA" id="ARBA00004167"/>
    </source>
</evidence>
<dbReference type="AlphaFoldDB" id="A0A839UEC1"/>
<keyword evidence="2" id="KW-0812">Transmembrane</keyword>
<dbReference type="EMBL" id="JACHXN010000017">
    <property type="protein sequence ID" value="MBB3148153.1"/>
    <property type="molecule type" value="Genomic_DNA"/>
</dbReference>
<dbReference type="Proteomes" id="UP000554520">
    <property type="component" value="Unassembled WGS sequence"/>
</dbReference>
<comment type="subcellular location">
    <subcellularLocation>
        <location evidence="1">Membrane</location>
        <topology evidence="1">Single-pass membrane protein</topology>
    </subcellularLocation>
</comment>
<accession>A0A839UEC1</accession>
<evidence type="ECO:0000256" key="3">
    <source>
        <dbReference type="ARBA" id="ARBA00022989"/>
    </source>
</evidence>
<comment type="caution">
    <text evidence="5">The sequence shown here is derived from an EMBL/GenBank/DDBJ whole genome shotgun (WGS) entry which is preliminary data.</text>
</comment>
<evidence type="ECO:0000313" key="6">
    <source>
        <dbReference type="Proteomes" id="UP000554520"/>
    </source>
</evidence>
<evidence type="ECO:0000256" key="4">
    <source>
        <dbReference type="ARBA" id="ARBA00023136"/>
    </source>
</evidence>
<gene>
    <name evidence="5" type="ORF">FHS21_004596</name>
</gene>
<sequence length="120" mass="13126">MTIRSPIDGTVQTSAITTIGQVATAGGELMRIVPSNGTLQIEAYLPNREIGFIAAGQPAVIEIKAFPFTRYGTIEDASRGLPPMPSPNQMHSSWRARQRKNYRASFPPAMFNACRTLCSR</sequence>
<name>A0A839UEC1_9HYPH</name>
<evidence type="ECO:0000256" key="2">
    <source>
        <dbReference type="ARBA" id="ARBA00022692"/>
    </source>
</evidence>
<dbReference type="GO" id="GO:0016020">
    <property type="term" value="C:membrane"/>
    <property type="evidence" value="ECO:0007669"/>
    <property type="project" value="UniProtKB-SubCell"/>
</dbReference>
<dbReference type="PANTHER" id="PTHR30386:SF26">
    <property type="entry name" value="TRANSPORT PROTEIN COMB"/>
    <property type="match status" value="1"/>
</dbReference>
<reference evidence="5 6" key="1">
    <citation type="submission" date="2020-08" db="EMBL/GenBank/DDBJ databases">
        <title>Genomic Encyclopedia of Type Strains, Phase III (KMG-III): the genomes of soil and plant-associated and newly described type strains.</title>
        <authorList>
            <person name="Whitman W."/>
        </authorList>
    </citation>
    <scope>NUCLEOTIDE SEQUENCE [LARGE SCALE GENOMIC DNA]</scope>
    <source>
        <strain evidence="5 6">CECT 7015</strain>
    </source>
</reference>